<dbReference type="Pfam" id="PF01909">
    <property type="entry name" value="NTP_transf_2"/>
    <property type="match status" value="1"/>
</dbReference>
<dbReference type="InterPro" id="IPR025117">
    <property type="entry name" value="DUF4037"/>
</dbReference>
<feature type="domain" description="Polymerase nucleotidyl transferase" evidence="1">
    <location>
        <begin position="21"/>
        <end position="53"/>
    </location>
</feature>
<accession>A0A4P2QZZ6</accession>
<dbReference type="Proteomes" id="UP000295497">
    <property type="component" value="Chromosome"/>
</dbReference>
<evidence type="ECO:0000313" key="3">
    <source>
        <dbReference type="EMBL" id="AUX36145.1"/>
    </source>
</evidence>
<dbReference type="GO" id="GO:0016779">
    <property type="term" value="F:nucleotidyltransferase activity"/>
    <property type="evidence" value="ECO:0007669"/>
    <property type="project" value="InterPro"/>
</dbReference>
<sequence length="302" mass="32370">MDVSEALDVAARVAARLGAVPGVTAVVLGGSRARGAGHPDSDLDLGIYYEPERPPDLPALRALARELCAGGAEGAVAPLARELVAADPGDVVTPIGAWGPWINGGAWLEIEGHRVDWLYRDLARVRRVIEECRAGQVTCDYQPGHPHGFFSSNYLADIHDCRPLFDPAGVLAPLKALVTPYPPALRRALLDRFLWEAGFAIDTAKKAAGRGDVMYVSGCLFRAAACLVQALFALNERYVSNEKGALQRTRALPRCPEGFADRVEALLSAPGHGAEALLVSLERMEAIAREARDLCRRDASGC</sequence>
<evidence type="ECO:0000259" key="1">
    <source>
        <dbReference type="Pfam" id="PF01909"/>
    </source>
</evidence>
<dbReference type="CDD" id="cd05403">
    <property type="entry name" value="NT_KNTase_like"/>
    <property type="match status" value="1"/>
</dbReference>
<dbReference type="InterPro" id="IPR043519">
    <property type="entry name" value="NT_sf"/>
</dbReference>
<organism evidence="3 4">
    <name type="scientific">Sorangium cellulosum</name>
    <name type="common">Polyangium cellulosum</name>
    <dbReference type="NCBI Taxonomy" id="56"/>
    <lineage>
        <taxon>Bacteria</taxon>
        <taxon>Pseudomonadati</taxon>
        <taxon>Myxococcota</taxon>
        <taxon>Polyangia</taxon>
        <taxon>Polyangiales</taxon>
        <taxon>Polyangiaceae</taxon>
        <taxon>Sorangium</taxon>
    </lineage>
</organism>
<dbReference type="Pfam" id="PF13228">
    <property type="entry name" value="DUF4037"/>
    <property type="match status" value="1"/>
</dbReference>
<dbReference type="EMBL" id="CP012672">
    <property type="protein sequence ID" value="AUX36145.1"/>
    <property type="molecule type" value="Genomic_DNA"/>
</dbReference>
<dbReference type="Gene3D" id="3.30.460.10">
    <property type="entry name" value="Beta Polymerase, domain 2"/>
    <property type="match status" value="1"/>
</dbReference>
<gene>
    <name evidence="3" type="ORF">SOCE836_083510</name>
</gene>
<dbReference type="SUPFAM" id="SSF81301">
    <property type="entry name" value="Nucleotidyltransferase"/>
    <property type="match status" value="1"/>
</dbReference>
<name>A0A4P2QZZ6_SORCE</name>
<evidence type="ECO:0000259" key="2">
    <source>
        <dbReference type="Pfam" id="PF13228"/>
    </source>
</evidence>
<protein>
    <submittedName>
        <fullName evidence="3">DNA polymerase subunit beta</fullName>
    </submittedName>
</protein>
<dbReference type="InterPro" id="IPR002934">
    <property type="entry name" value="Polymerase_NTP_transf_dom"/>
</dbReference>
<evidence type="ECO:0000313" key="4">
    <source>
        <dbReference type="Proteomes" id="UP000295497"/>
    </source>
</evidence>
<feature type="domain" description="DUF4037" evidence="2">
    <location>
        <begin position="152"/>
        <end position="240"/>
    </location>
</feature>
<proteinExistence type="predicted"/>
<reference evidence="3 4" key="1">
    <citation type="submission" date="2015-09" db="EMBL/GenBank/DDBJ databases">
        <title>Sorangium comparison.</title>
        <authorList>
            <person name="Zaburannyi N."/>
            <person name="Bunk B."/>
            <person name="Overmann J."/>
            <person name="Mueller R."/>
        </authorList>
    </citation>
    <scope>NUCLEOTIDE SEQUENCE [LARGE SCALE GENOMIC DNA]</scope>
    <source>
        <strain evidence="3 4">So ce836</strain>
    </source>
</reference>
<dbReference type="AlphaFoldDB" id="A0A4P2QZZ6"/>